<evidence type="ECO:0000256" key="5">
    <source>
        <dbReference type="SAM" id="MobiDB-lite"/>
    </source>
</evidence>
<comment type="function">
    <text evidence="3">May have anti-apoptotic activity.</text>
</comment>
<keyword evidence="2 4" id="KW-0175">Coiled coil</keyword>
<feature type="region of interest" description="Disordered" evidence="5">
    <location>
        <begin position="196"/>
        <end position="231"/>
    </location>
</feature>
<keyword evidence="1" id="KW-0862">Zinc</keyword>
<reference evidence="7" key="1">
    <citation type="submission" date="2021-01" db="EMBL/GenBank/DDBJ databases">
        <title>A chromosome-scale assembly of European eel, Anguilla anguilla.</title>
        <authorList>
            <person name="Henkel C."/>
            <person name="Jong-Raadsen S.A."/>
            <person name="Dufour S."/>
            <person name="Weltzien F.-A."/>
            <person name="Palstra A.P."/>
            <person name="Pelster B."/>
            <person name="Spaink H.P."/>
            <person name="Van Den Thillart G.E."/>
            <person name="Jansen H."/>
            <person name="Zahm M."/>
            <person name="Klopp C."/>
            <person name="Cedric C."/>
            <person name="Louis A."/>
            <person name="Berthelot C."/>
            <person name="Parey E."/>
            <person name="Roest Crollius H."/>
            <person name="Montfort J."/>
            <person name="Robinson-Rechavi M."/>
            <person name="Bucao C."/>
            <person name="Bouchez O."/>
            <person name="Gislard M."/>
            <person name="Lluch J."/>
            <person name="Milhes M."/>
            <person name="Lampietro C."/>
            <person name="Lopez Roques C."/>
            <person name="Donnadieu C."/>
            <person name="Braasch I."/>
            <person name="Desvignes T."/>
            <person name="Postlethwait J."/>
            <person name="Bobe J."/>
            <person name="Guiguen Y."/>
            <person name="Dirks R."/>
        </authorList>
    </citation>
    <scope>NUCLEOTIDE SEQUENCE</scope>
    <source>
        <strain evidence="7">Tag_6206</strain>
        <tissue evidence="7">Liver</tissue>
    </source>
</reference>
<evidence type="ECO:0000256" key="3">
    <source>
        <dbReference type="ARBA" id="ARBA00054517"/>
    </source>
</evidence>
<organism evidence="7 8">
    <name type="scientific">Anguilla anguilla</name>
    <name type="common">European freshwater eel</name>
    <name type="synonym">Muraena anguilla</name>
    <dbReference type="NCBI Taxonomy" id="7936"/>
    <lineage>
        <taxon>Eukaryota</taxon>
        <taxon>Metazoa</taxon>
        <taxon>Chordata</taxon>
        <taxon>Craniata</taxon>
        <taxon>Vertebrata</taxon>
        <taxon>Euteleostomi</taxon>
        <taxon>Actinopterygii</taxon>
        <taxon>Neopterygii</taxon>
        <taxon>Teleostei</taxon>
        <taxon>Anguilliformes</taxon>
        <taxon>Anguillidae</taxon>
        <taxon>Anguilla</taxon>
    </lineage>
</organism>
<dbReference type="OMA" id="PFCFRNP"/>
<evidence type="ECO:0000256" key="4">
    <source>
        <dbReference type="SAM" id="Coils"/>
    </source>
</evidence>
<dbReference type="GO" id="GO:0008270">
    <property type="term" value="F:zinc ion binding"/>
    <property type="evidence" value="ECO:0007669"/>
    <property type="project" value="UniProtKB-KW"/>
</dbReference>
<keyword evidence="1" id="KW-0863">Zinc-finger</keyword>
<proteinExistence type="predicted"/>
<protein>
    <recommendedName>
        <fullName evidence="6">SKICH domain-containing protein</fullName>
    </recommendedName>
</protein>
<feature type="domain" description="SKICH" evidence="6">
    <location>
        <begin position="22"/>
        <end position="125"/>
    </location>
</feature>
<evidence type="ECO:0000256" key="1">
    <source>
        <dbReference type="ARBA" id="ARBA00022771"/>
    </source>
</evidence>
<keyword evidence="1" id="KW-0479">Metal-binding</keyword>
<feature type="compositionally biased region" description="Basic and acidic residues" evidence="5">
    <location>
        <begin position="199"/>
        <end position="231"/>
    </location>
</feature>
<evidence type="ECO:0000256" key="2">
    <source>
        <dbReference type="ARBA" id="ARBA00023054"/>
    </source>
</evidence>
<name>A0A9D3S4Z7_ANGAN</name>
<comment type="caution">
    <text evidence="7">The sequence shown here is derived from an EMBL/GenBank/DDBJ whole genome shotgun (WGS) entry which is preliminary data.</text>
</comment>
<dbReference type="InterPro" id="IPR041611">
    <property type="entry name" value="SKICH"/>
</dbReference>
<evidence type="ECO:0000259" key="6">
    <source>
        <dbReference type="Pfam" id="PF17751"/>
    </source>
</evidence>
<sequence>MSQRAEGPPTSNVMEVSTYSQVVFNEVPQSYIPNSPVKCSYKLTAAIEPHRRDWVGIFKVGWSTTRDYYTFVWAAPCSNPVGEEPVEQHVTFDAYYLPKEDGEFYQFCFVDSSGQVRGASIPFRFESPAESSLDYSMDNDLLVISTQGQVEKEKEAVHKEMEKQKETINILRAELNERLLEISCLRESNVELGQSVSRLEQEQAQRETEREKEREQWASQQENERTQQERERQILDSHHGLMQEPIAQNTVGLEESMREREVLQQSVSTWQEKYQQAMTKINLLKQERAELKEKIATQEAEVTQLSSRIREMDQEKQQNLEELHKQHDHIILLQVDLQSSQKETVKLAGELRELRAQAEAAEGLCRENQALQRTLSEQDGKDREDLEKLLQEVKEELRKERQSSEESRRQTGRALQELKEAKEKLENLVKDFQEKDKLSSEQEKQLMDLQKILDEEVNMATIMRVEKDKLSQDNQELKRTIEKLCEEVAHLKSLSAPSPISFQHSNPYTSSHVTLGSQNPEADPLLYGNPFEAPATSSTEELLMMCRYCQEIFPDISRSELEQHEESHRVCPFCTLICDSMDQHGFEEHVYSHE</sequence>
<dbReference type="PANTHER" id="PTHR31915:SF10">
    <property type="entry name" value="CALCIUM-BINDING AND COILED-COIL DOMAIN 2"/>
    <property type="match status" value="1"/>
</dbReference>
<dbReference type="AlphaFoldDB" id="A0A9D3S4Z7"/>
<dbReference type="Proteomes" id="UP001044222">
    <property type="component" value="Unassembled WGS sequence"/>
</dbReference>
<evidence type="ECO:0000313" key="8">
    <source>
        <dbReference type="Proteomes" id="UP001044222"/>
    </source>
</evidence>
<keyword evidence="8" id="KW-1185">Reference proteome</keyword>
<dbReference type="OrthoDB" id="10015001at2759"/>
<dbReference type="Gene3D" id="2.60.40.2840">
    <property type="match status" value="1"/>
</dbReference>
<feature type="coiled-coil region" evidence="4">
    <location>
        <begin position="253"/>
        <end position="494"/>
    </location>
</feature>
<dbReference type="Pfam" id="PF17751">
    <property type="entry name" value="SKICH"/>
    <property type="match status" value="1"/>
</dbReference>
<dbReference type="InterPro" id="IPR051002">
    <property type="entry name" value="UBA_autophagy_assoc_protein"/>
</dbReference>
<accession>A0A9D3S4Z7</accession>
<dbReference type="Gene3D" id="6.20.250.40">
    <property type="match status" value="1"/>
</dbReference>
<dbReference type="EMBL" id="JAFIRN010000002">
    <property type="protein sequence ID" value="KAG5855090.1"/>
    <property type="molecule type" value="Genomic_DNA"/>
</dbReference>
<evidence type="ECO:0000313" key="7">
    <source>
        <dbReference type="EMBL" id="KAG5855090.1"/>
    </source>
</evidence>
<dbReference type="FunFam" id="2.60.40.2840:FF:000002">
    <property type="entry name" value="Tax1-binding protein 1 isoform 2"/>
    <property type="match status" value="1"/>
</dbReference>
<dbReference type="PANTHER" id="PTHR31915">
    <property type="entry name" value="SKICH DOMAIN-CONTAINING PROTEIN"/>
    <property type="match status" value="1"/>
</dbReference>
<gene>
    <name evidence="7" type="ORF">ANANG_G00045260</name>
</gene>